<dbReference type="Gene3D" id="2.60.40.10">
    <property type="entry name" value="Immunoglobulins"/>
    <property type="match status" value="1"/>
</dbReference>
<proteinExistence type="predicted"/>
<keyword evidence="3" id="KW-1185">Reference proteome</keyword>
<dbReference type="EMBL" id="CP048222">
    <property type="protein sequence ID" value="QHT65779.1"/>
    <property type="molecule type" value="Genomic_DNA"/>
</dbReference>
<dbReference type="KEGG" id="rhoz:GXP67_03395"/>
<reference evidence="2 3" key="1">
    <citation type="submission" date="2020-01" db="EMBL/GenBank/DDBJ databases">
        <authorList>
            <person name="Kim M.K."/>
        </authorList>
    </citation>
    <scope>NUCLEOTIDE SEQUENCE [LARGE SCALE GENOMIC DNA]</scope>
    <source>
        <strain evidence="2 3">172606-1</strain>
    </source>
</reference>
<feature type="domain" description="Secretion system C-terminal sorting" evidence="1">
    <location>
        <begin position="563"/>
        <end position="642"/>
    </location>
</feature>
<sequence>MKFIHPKYYIYVLLLLGLYSESFGQVITQMGDISLGGKGGEYLVKCIKTSDGGYLSIGNANNIDGDVSGPAQGNYDYWVIKTDERGTVQWNKLLGSSANDYVFDSTEDLINKGFVLIGYTESVINSGNISSSSKGGYSDIWVVKISEDGNNIQWETRIGGDEEDYGFSIQQSNDGNYLIAGFTNSTPNTGDLGGDLSRGGYDFRLIGLSASGTVQWDKRLGGSDYENEVENGGSISAIQTLDGGYLFAGRSYSNKSGDKSQNAIGDSDLWIIKLNKLREIEWDITLGGTDEETLTSILETNNGEYIIGSTTKSKDPVLGEPDDKDFWIIKLNSIGSVVWEYKYGGKLDDELKSVIQTLDGGFLLGGWSLSSNDKDKSQPNFGASDYWVIKLFEDGSKEWDAVYGGLQEDLISTILETRDGGYLLAGTSFSNVSGNKTAPSKGDADFWLLKLEGTVVLPIDLISFSAHRSSMNSVDLRWNTASEANNSHFTIERSTDNLSFNSILEILGAGNSNQVKSYSAIDNDPLHGISYYRLKQTDYNGKSTYSKIVSIVLPIDALNNYSIFPNPTDSKHLYLETKSSANNQKIVVLIEDIVGKKIVERVLYGDPINRVNLFNQHLNLNNGIYFLTIITSDGLIRKKVIIE</sequence>
<name>A0A6C0GCR5_9BACT</name>
<evidence type="ECO:0000313" key="2">
    <source>
        <dbReference type="EMBL" id="QHT65779.1"/>
    </source>
</evidence>
<dbReference type="InterPro" id="IPR026444">
    <property type="entry name" value="Secre_tail"/>
</dbReference>
<dbReference type="InterPro" id="IPR013783">
    <property type="entry name" value="Ig-like_fold"/>
</dbReference>
<evidence type="ECO:0000313" key="3">
    <source>
        <dbReference type="Proteomes" id="UP000480178"/>
    </source>
</evidence>
<gene>
    <name evidence="2" type="ORF">GXP67_03395</name>
</gene>
<protein>
    <submittedName>
        <fullName evidence="2">T9SS type A sorting domain-containing protein</fullName>
    </submittedName>
</protein>
<evidence type="ECO:0000259" key="1">
    <source>
        <dbReference type="Pfam" id="PF18962"/>
    </source>
</evidence>
<dbReference type="RefSeq" id="WP_162441858.1">
    <property type="nucleotide sequence ID" value="NZ_CP048222.1"/>
</dbReference>
<accession>A0A6C0GCR5</accession>
<dbReference type="Proteomes" id="UP000480178">
    <property type="component" value="Chromosome"/>
</dbReference>
<dbReference type="NCBIfam" id="TIGR04183">
    <property type="entry name" value="Por_Secre_tail"/>
    <property type="match status" value="1"/>
</dbReference>
<dbReference type="Pfam" id="PF18962">
    <property type="entry name" value="Por_Secre_tail"/>
    <property type="match status" value="1"/>
</dbReference>
<organism evidence="2 3">
    <name type="scientific">Rhodocytophaga rosea</name>
    <dbReference type="NCBI Taxonomy" id="2704465"/>
    <lineage>
        <taxon>Bacteria</taxon>
        <taxon>Pseudomonadati</taxon>
        <taxon>Bacteroidota</taxon>
        <taxon>Cytophagia</taxon>
        <taxon>Cytophagales</taxon>
        <taxon>Rhodocytophagaceae</taxon>
        <taxon>Rhodocytophaga</taxon>
    </lineage>
</organism>
<dbReference type="PANTHER" id="PTHR42754:SF1">
    <property type="entry name" value="LIPOPROTEIN"/>
    <property type="match status" value="1"/>
</dbReference>
<dbReference type="PANTHER" id="PTHR42754">
    <property type="entry name" value="ENDOGLUCANASE"/>
    <property type="match status" value="1"/>
</dbReference>
<dbReference type="AlphaFoldDB" id="A0A6C0GCR5"/>